<keyword evidence="3" id="KW-0808">Transferase</keyword>
<evidence type="ECO:0000259" key="6">
    <source>
        <dbReference type="Pfam" id="PF07167"/>
    </source>
</evidence>
<dbReference type="EMBL" id="LLXZ01000071">
    <property type="protein sequence ID" value="KRR09605.1"/>
    <property type="molecule type" value="Genomic_DNA"/>
</dbReference>
<comment type="subcellular location">
    <subcellularLocation>
        <location evidence="1">Cytoplasm</location>
    </subcellularLocation>
</comment>
<dbReference type="AlphaFoldDB" id="A0A0R3LVL2"/>
<dbReference type="OrthoDB" id="7208816at2"/>
<reference evidence="7 8" key="1">
    <citation type="submission" date="2014-03" db="EMBL/GenBank/DDBJ databases">
        <title>Bradyrhizobium valentinum sp. nov., isolated from effective nodules of Lupinus mariae-josephae, a lupine endemic of basic-lime soils in Eastern Spain.</title>
        <authorList>
            <person name="Duran D."/>
            <person name="Rey L."/>
            <person name="Navarro A."/>
            <person name="Busquets A."/>
            <person name="Imperial J."/>
            <person name="Ruiz-Argueso T."/>
        </authorList>
    </citation>
    <scope>NUCLEOTIDE SEQUENCE [LARGE SCALE GENOMIC DNA]</scope>
    <source>
        <strain evidence="7 8">PAC68</strain>
    </source>
</reference>
<dbReference type="STRING" id="280332.CQ12_14075"/>
<evidence type="ECO:0000256" key="2">
    <source>
        <dbReference type="ARBA" id="ARBA00022490"/>
    </source>
</evidence>
<dbReference type="InterPro" id="IPR010941">
    <property type="entry name" value="PhaC_N"/>
</dbReference>
<evidence type="ECO:0000256" key="3">
    <source>
        <dbReference type="ARBA" id="ARBA00022679"/>
    </source>
</evidence>
<dbReference type="NCBIfam" id="TIGR01838">
    <property type="entry name" value="PHA_synth_I"/>
    <property type="match status" value="1"/>
</dbReference>
<name>A0A0R3LVL2_9BRAD</name>
<evidence type="ECO:0000313" key="8">
    <source>
        <dbReference type="Proteomes" id="UP000050863"/>
    </source>
</evidence>
<comment type="caution">
    <text evidence="7">The sequence shown here is derived from an EMBL/GenBank/DDBJ whole genome shotgun (WGS) entry which is preliminary data.</text>
</comment>
<sequence>MSDVNTESPASTTFNAEAFAMNIAKAMETSGQALAAYLKPRENGEPKDKPPSEIGEVIKTFTKVAEYWLSDRERAEHLQTKMGKAYLDLWGSAARRMAGEQAKPAIEPSPRDKRFKDPEWKSNQFFDFVLQLYLLTAQWAQELVKNAEGVDPHTRKKAEFYVQQITNAIAPSNFVLTNPEVLRETLASNGGNLVRGMKMLAEDIEAGRGTLRIRQSDPSNLIVGVNMATTPGKVIYQNELMQLIQYTPATETVLRTPLLIVPPWINKFYILDLKPEKSYIKWCVDQGITVFVISWVNPDKELGKKTFDDYMKEGPLTAMDVIEKVTGEMKVHTAGYCVGGTLLASTLAWLAEKRRQRVTSATFFAAQVDFTHAGDLLVFVDEDQISTLEREMEERGVLEGSKMAMAFNMLRSNDLIWSYVVSNYLKGQPPTAFDLLHWNSDATRMPAANHSYYLRNCYLENRLSSGSMVLDNTLLDLAKVKVPVYNLATREDHIAPADSVLYGSQFFGGPVRYVLSGSGHIAGVVNPPAGGKYQYWTNDNIKDVTLADWMKNASEHKGSWWPDWLQWLDGLDPERVPARAVGSEAMPPIEDAPGSYVKVRA</sequence>
<dbReference type="InterPro" id="IPR029058">
    <property type="entry name" value="AB_hydrolase_fold"/>
</dbReference>
<dbReference type="PANTHER" id="PTHR36837:SF5">
    <property type="entry name" value="POLY-3-HYDROXYBUTYRATE SYNTHASE"/>
    <property type="match status" value="1"/>
</dbReference>
<feature type="domain" description="AB hydrolase-1" evidence="5">
    <location>
        <begin position="318"/>
        <end position="526"/>
    </location>
</feature>
<dbReference type="PANTHER" id="PTHR36837">
    <property type="entry name" value="POLY(3-HYDROXYALKANOATE) POLYMERASE SUBUNIT PHAC"/>
    <property type="match status" value="1"/>
</dbReference>
<evidence type="ECO:0000313" key="7">
    <source>
        <dbReference type="EMBL" id="KRR09605.1"/>
    </source>
</evidence>
<dbReference type="SUPFAM" id="SSF53474">
    <property type="entry name" value="alpha/beta-Hydrolases"/>
    <property type="match status" value="1"/>
</dbReference>
<accession>A0A0R3LVL2</accession>
<gene>
    <name evidence="7" type="ORF">CQ12_14075</name>
</gene>
<dbReference type="GO" id="GO:0005737">
    <property type="term" value="C:cytoplasm"/>
    <property type="evidence" value="ECO:0007669"/>
    <property type="project" value="UniProtKB-SubCell"/>
</dbReference>
<dbReference type="Gene3D" id="3.40.50.1820">
    <property type="entry name" value="alpha/beta hydrolase"/>
    <property type="match status" value="1"/>
</dbReference>
<keyword evidence="8" id="KW-1185">Reference proteome</keyword>
<dbReference type="Proteomes" id="UP000050863">
    <property type="component" value="Unassembled WGS sequence"/>
</dbReference>
<dbReference type="GO" id="GO:0016746">
    <property type="term" value="F:acyltransferase activity"/>
    <property type="evidence" value="ECO:0007669"/>
    <property type="project" value="UniProtKB-KW"/>
</dbReference>
<dbReference type="InterPro" id="IPR051321">
    <property type="entry name" value="PHA/PHB_synthase"/>
</dbReference>
<evidence type="ECO:0000256" key="1">
    <source>
        <dbReference type="ARBA" id="ARBA00004496"/>
    </source>
</evidence>
<proteinExistence type="predicted"/>
<organism evidence="7 8">
    <name type="scientific">Bradyrhizobium jicamae</name>
    <dbReference type="NCBI Taxonomy" id="280332"/>
    <lineage>
        <taxon>Bacteria</taxon>
        <taxon>Pseudomonadati</taxon>
        <taxon>Pseudomonadota</taxon>
        <taxon>Alphaproteobacteria</taxon>
        <taxon>Hyphomicrobiales</taxon>
        <taxon>Nitrobacteraceae</taxon>
        <taxon>Bradyrhizobium</taxon>
    </lineage>
</organism>
<protein>
    <submittedName>
        <fullName evidence="7">Poly(3-hydroxyalkanoate) synthetase</fullName>
    </submittedName>
</protein>
<evidence type="ECO:0000256" key="4">
    <source>
        <dbReference type="ARBA" id="ARBA00023315"/>
    </source>
</evidence>
<keyword evidence="4" id="KW-0012">Acyltransferase</keyword>
<dbReference type="RefSeq" id="WP_057835470.1">
    <property type="nucleotide sequence ID" value="NZ_LLXZ01000071.1"/>
</dbReference>
<feature type="domain" description="Poly-beta-hydroxybutyrate polymerase N-terminal" evidence="6">
    <location>
        <begin position="111"/>
        <end position="283"/>
    </location>
</feature>
<keyword evidence="2" id="KW-0963">Cytoplasm</keyword>
<dbReference type="Pfam" id="PF07167">
    <property type="entry name" value="PhaC_N"/>
    <property type="match status" value="1"/>
</dbReference>
<dbReference type="GO" id="GO:0042619">
    <property type="term" value="P:poly-hydroxybutyrate biosynthetic process"/>
    <property type="evidence" value="ECO:0007669"/>
    <property type="project" value="InterPro"/>
</dbReference>
<dbReference type="Pfam" id="PF00561">
    <property type="entry name" value="Abhydrolase_1"/>
    <property type="match status" value="1"/>
</dbReference>
<evidence type="ECO:0000259" key="5">
    <source>
        <dbReference type="Pfam" id="PF00561"/>
    </source>
</evidence>
<dbReference type="InterPro" id="IPR000073">
    <property type="entry name" value="AB_hydrolase_1"/>
</dbReference>
<dbReference type="InterPro" id="IPR010963">
    <property type="entry name" value="PHA_synth_I"/>
</dbReference>